<dbReference type="InterPro" id="IPR032088">
    <property type="entry name" value="SAT"/>
</dbReference>
<dbReference type="CDD" id="cd02440">
    <property type="entry name" value="AdoMet_MTases"/>
    <property type="match status" value="1"/>
</dbReference>
<keyword evidence="12" id="KW-1185">Reference proteome</keyword>
<dbReference type="InterPro" id="IPR014043">
    <property type="entry name" value="Acyl_transferase_dom"/>
</dbReference>
<evidence type="ECO:0000256" key="2">
    <source>
        <dbReference type="ARBA" id="ARBA00022553"/>
    </source>
</evidence>
<dbReference type="Pfam" id="PF00698">
    <property type="entry name" value="Acyl_transf_1"/>
    <property type="match status" value="1"/>
</dbReference>
<feature type="region of interest" description="C-terminal hotdog fold" evidence="6">
    <location>
        <begin position="1449"/>
        <end position="1606"/>
    </location>
</feature>
<keyword evidence="3" id="KW-0808">Transferase</keyword>
<name>A0A084AJ51_STACB</name>
<dbReference type="Gene3D" id="1.10.1200.10">
    <property type="entry name" value="ACP-like"/>
    <property type="match status" value="1"/>
</dbReference>
<evidence type="ECO:0000256" key="6">
    <source>
        <dbReference type="PROSITE-ProRule" id="PRU01363"/>
    </source>
</evidence>
<dbReference type="SUPFAM" id="SSF55048">
    <property type="entry name" value="Probable ACP-binding domain of malonyl-CoA ACP transacylase"/>
    <property type="match status" value="1"/>
</dbReference>
<keyword evidence="4" id="KW-0511">Multifunctional enzyme</keyword>
<dbReference type="SUPFAM" id="SSF51735">
    <property type="entry name" value="NAD(P)-binding Rossmann-fold domains"/>
    <property type="match status" value="1"/>
</dbReference>
<dbReference type="InterPro" id="IPR013120">
    <property type="entry name" value="FAR_NAD-bd"/>
</dbReference>
<dbReference type="PROSITE" id="PS00012">
    <property type="entry name" value="PHOSPHOPANTETHEINE"/>
    <property type="match status" value="1"/>
</dbReference>
<dbReference type="Pfam" id="PF02801">
    <property type="entry name" value="Ketoacyl-synt_C"/>
    <property type="match status" value="1"/>
</dbReference>
<dbReference type="Gene3D" id="3.40.50.720">
    <property type="entry name" value="NAD(P)-binding Rossmann-like Domain"/>
    <property type="match status" value="1"/>
</dbReference>
<feature type="domain" description="Carrier" evidence="8">
    <location>
        <begin position="1660"/>
        <end position="1734"/>
    </location>
</feature>
<dbReference type="HOGENOM" id="CLU_000022_6_2_1"/>
<reference evidence="11 12" key="1">
    <citation type="journal article" date="2014" name="BMC Genomics">
        <title>Comparative genome sequencing reveals chemotype-specific gene clusters in the toxigenic black mold Stachybotrys.</title>
        <authorList>
            <person name="Semeiks J."/>
            <person name="Borek D."/>
            <person name="Otwinowski Z."/>
            <person name="Grishin N.V."/>
        </authorList>
    </citation>
    <scope>NUCLEOTIDE SEQUENCE [LARGE SCALE GENOMIC DNA]</scope>
    <source>
        <strain evidence="12">CBS 109288 / IBT 7711</strain>
    </source>
</reference>
<dbReference type="Pfam" id="PF00550">
    <property type="entry name" value="PP-binding"/>
    <property type="match status" value="1"/>
</dbReference>
<dbReference type="InterPro" id="IPR050444">
    <property type="entry name" value="Polyketide_Synthase"/>
</dbReference>
<feature type="compositionally biased region" description="Polar residues" evidence="7">
    <location>
        <begin position="1754"/>
        <end position="1776"/>
    </location>
</feature>
<feature type="region of interest" description="Disordered" evidence="7">
    <location>
        <begin position="281"/>
        <end position="301"/>
    </location>
</feature>
<evidence type="ECO:0000256" key="5">
    <source>
        <dbReference type="ARBA" id="ARBA00023315"/>
    </source>
</evidence>
<dbReference type="PROSITE" id="PS52019">
    <property type="entry name" value="PKS_MFAS_DH"/>
    <property type="match status" value="1"/>
</dbReference>
<sequence>MVTLEAPQVPSKAAGTVVFGSQAVTFSKNQIQQLKTDLHARPSLSWIVQAVQTLPAAWQLACGELPKLNGASQSATALNDISRYLGGSTDKLSFGNLTNIVVGPLVVISHLSQYQMYLDSASDETQGVPETLGFCTGVLSAIAATHAQSRTGLQRNGGAAIRLSMLIGALIDAEQTSGASGPFACYSLVWDTPEAGSRVQELVGKFQDTYVSVIYDVSRATATTPAASGGALVESAAQLGIKAREIPLRGNFHSQSHGQAVDELAFFCDKHAEFQIESFGSDSTAPGAHSNGYTNGHSNGVATKTHRDALRTVLSEECNWYKECKSVLLEGDIQKNGSVVCFGADRCIPPSIVSQLGQRLVYASNLDLHSSTASPGSRGQEWLSALLENGVAVVGMACNLPGADDLDGFWNILQAGKSQHVLVPRSRFEMSTAWRDDDGSRQWFGNFVEGIDLFDNKFFKKSPREMASTDPQQRLMLQVAYQAVQQSGYLSTAGSLIDDKVGCYIGVGLTDYENNIACHAPTAYSATGNLKSFTAGKISHFFGWTGPGITYDTACSSSAVAVDAACKAILSGECTAALAGGVNLMTSPEWFHNLAGASFLSPTGQCKPFDAAADGYCRGEGVGAVFLKRYSAAVADGDQIIGVIGASSVRQNENCTAITVPNAPSLSGLFDHVVRKAGLRPGQVSVVEAHGTGTPVGDPAEYESVRRVFGGQDRSEPLYLGSVKGLVGHCEAASGIVALLKGLLMVHHAAVPPQASFQRINPSIDVKPNDQIEVPTSGKQWKADFRALMINNYGASGSNASLIVTQAPDLNRARAALTNGESVTADSKLASPFWISGDTKDSLRRYVSRLRQYIAGHDSDKALNIESLSYHLARQANRTLEQGLFLASDSIKGLDAKLAAFEKGEESSVVQVNSAKRPVVLCFGGQVSTFVGLPEQLYNRFEVLKNHIDECSSVCKSLGAEGLVPGIFQREPVTDTVKLQTMLFAMQYACARTWIDSGVEVAAVVGHSFGELTALCVSGALSLRDALTAIIARSRLVRDTWGEERGAMLAVMADPATATSLLDDAAKACPDEPAATIACYNGPRSLTLAGTSKAIDAVAKTASTRSIKATRLNVTNAFHSTLVEPLVEELEKIGEQVTLRKPSILFERATANESTGQFPTTFFAEHMRQPVFFNDAVQRLSKRFPNAVWLEAGSSSTITNLASMALGSPASSVFQAVNINTDNAFQALSDATVNLWKSGLKDVSFWSHHPSQASKHPVLLLPPHQFDKNKHWMELTKPKAIVQTIERPVVQAQLPKGLWTLVEDKGSPQRVVRFQVNTDHDHFQSYVNGHHIAQAAYLCPSTLQLDIAMSALRTLRPEFQDSRFLPALEGMTNHAPMTLDPSRFIWLDASCSDSQGLEWSWKMSSEKAQGGSSASVHVSGTIVFQEKDGPALTEDFARYQRVTGKEECERIINCTDPDEAIQGRNVYRAFSDIVEYGPMYRGVQKIIAKDSKSAGTVNKIYNDSKTWLDSGLADCFCQVAGIFVNNMTDVPKNEMYISDRIDHWVRSSAFMAGDSVPSSWHVLAYHQQPSDKEYVSDVFVFDSRSGVLVEMILGIHYQRVSKIALGKALARLAGVAKAEPAPALAPVPVQETKPLSNGHAAPEPAAAAPVQKKKAQKSGPDIPKVVREIICNLSGLEPEEVNDNSDLVELGIDSLMGMELAREIETAFKCTLSTEELMDLTDFNSLVQLARKTIGAPDDDEEMDEPELTPPPSQVSTPVLNGTNGVNGSSHPIANGSSDSTTISSSAVLEAFKEIKDESDYYLTQYKMGGYAHKVRPKLTQLSVVHILDAFEKLGCNIRAAKVGETFPRIEYLPRHEQFVEVLYDILENDARLVDRKGSVFERTSIAPPAASADELLQELIKTFPEHIFDHRLTHLGGTKLAECLTGKVDGIQLIFGSPEGREIASGMYGQSPINVAWIKQMEDLLTTIIKRISGSGVINILELGAGTGGTTAKLLPLLANLGAKVQYTVTDLSASLVAGARKRFKHYPFVQYKTFDIEANPPTDLLQSQHIVIATNCVHATHDLVKSTTNIRKVLRPDGMLLMLEMTQQVQWIDLVFGLLEGWWLFNDGRHYALVPPETWEKKLHEAGYGHVDWSAGSLPENDIQHVIIAMASGPRYEHAPLPRSRPDRDLITDVAARQATIERLVQRHAHDFVLPEVVDNGGRAPSDAAQFRGILVTGATGSLGAHLVAYAASLPDVTTVVCLNRRSSDTDALGRQQKAFAAKGLQLDEDSMAKLKVFASDTSKPLLGLQPDEYDFLAENVTHIVHNAWPMSITRPVSAFEAQFNSMRNLITLAADVSKRRPGGPRVGFQFISSIATVGLHPIHSGEARVPEQRMPVESVLPVGYGDAKLVCERLLDETLHRYPQRFRPMAVRIGQIAGSKTSGYWNPVEHFAFLLKSSQTLRAIPDLDGSLSWCPVNTVAAALGEIVLSDDIDPFPIYQIENPTRQPWKEMIPMLAEVLSLTDTDINVLPFVDWMSRVRQFIGSAETDNPAKNLADFLEVHFERMSCGDLILDTAHSVAHSPTLKAEGAITKELLVKYVDYWKSVGFLR</sequence>
<evidence type="ECO:0000259" key="9">
    <source>
        <dbReference type="PROSITE" id="PS52004"/>
    </source>
</evidence>
<dbReference type="Proteomes" id="UP000028045">
    <property type="component" value="Unassembled WGS sequence"/>
</dbReference>
<dbReference type="PANTHER" id="PTHR45681">
    <property type="entry name" value="POLYKETIDE SYNTHASE 44-RELATED"/>
    <property type="match status" value="1"/>
</dbReference>
<feature type="compositionally biased region" description="Acidic residues" evidence="7">
    <location>
        <begin position="1737"/>
        <end position="1747"/>
    </location>
</feature>
<keyword evidence="1" id="KW-0596">Phosphopantetheine</keyword>
<evidence type="ECO:0000256" key="7">
    <source>
        <dbReference type="SAM" id="MobiDB-lite"/>
    </source>
</evidence>
<dbReference type="InterPro" id="IPR006162">
    <property type="entry name" value="Ppantetheine_attach_site"/>
</dbReference>
<evidence type="ECO:0000256" key="3">
    <source>
        <dbReference type="ARBA" id="ARBA00022679"/>
    </source>
</evidence>
<dbReference type="InterPro" id="IPR020841">
    <property type="entry name" value="PKS_Beta-ketoAc_synthase_dom"/>
</dbReference>
<dbReference type="PROSITE" id="PS50075">
    <property type="entry name" value="CARRIER"/>
    <property type="match status" value="1"/>
</dbReference>
<dbReference type="Pfam" id="PF00109">
    <property type="entry name" value="ketoacyl-synt"/>
    <property type="match status" value="1"/>
</dbReference>
<protein>
    <submittedName>
        <fullName evidence="11">Uncharacterized protein</fullName>
    </submittedName>
</protein>
<accession>A0A084AJ51</accession>
<dbReference type="InterPro" id="IPR029063">
    <property type="entry name" value="SAM-dependent_MTases_sf"/>
</dbReference>
<dbReference type="InterPro" id="IPR016036">
    <property type="entry name" value="Malonyl_transacylase_ACP-bd"/>
</dbReference>
<dbReference type="InterPro" id="IPR001227">
    <property type="entry name" value="Ac_transferase_dom_sf"/>
</dbReference>
<dbReference type="Pfam" id="PF08242">
    <property type="entry name" value="Methyltransf_12"/>
    <property type="match status" value="1"/>
</dbReference>
<dbReference type="InterPro" id="IPR036736">
    <property type="entry name" value="ACP-like_sf"/>
</dbReference>
<feature type="active site" description="Proton acceptor; for dehydratase activity" evidence="6">
    <location>
        <position position="1330"/>
    </location>
</feature>
<dbReference type="SMART" id="SM00825">
    <property type="entry name" value="PKS_KS"/>
    <property type="match status" value="1"/>
</dbReference>
<dbReference type="GO" id="GO:0031177">
    <property type="term" value="F:phosphopantetheine binding"/>
    <property type="evidence" value="ECO:0007669"/>
    <property type="project" value="InterPro"/>
</dbReference>
<dbReference type="InterPro" id="IPR014031">
    <property type="entry name" value="Ketoacyl_synth_C"/>
</dbReference>
<dbReference type="GO" id="GO:0044550">
    <property type="term" value="P:secondary metabolite biosynthetic process"/>
    <property type="evidence" value="ECO:0007669"/>
    <property type="project" value="UniProtKB-ARBA"/>
</dbReference>
<dbReference type="Gene3D" id="3.40.366.10">
    <property type="entry name" value="Malonyl-Coenzyme A Acyl Carrier Protein, domain 2"/>
    <property type="match status" value="2"/>
</dbReference>
<dbReference type="Gene3D" id="3.10.129.110">
    <property type="entry name" value="Polyketide synthase dehydratase"/>
    <property type="match status" value="1"/>
</dbReference>
<feature type="domain" description="PKS/mFAS DH" evidence="10">
    <location>
        <begin position="1295"/>
        <end position="1606"/>
    </location>
</feature>
<dbReference type="InterPro" id="IPR020806">
    <property type="entry name" value="PKS_PP-bd"/>
</dbReference>
<dbReference type="Pfam" id="PF07993">
    <property type="entry name" value="NAD_binding_4"/>
    <property type="match status" value="1"/>
</dbReference>
<evidence type="ECO:0000256" key="4">
    <source>
        <dbReference type="ARBA" id="ARBA00023268"/>
    </source>
</evidence>
<proteinExistence type="predicted"/>
<gene>
    <name evidence="11" type="ORF">S7711_01841</name>
</gene>
<evidence type="ECO:0000256" key="1">
    <source>
        <dbReference type="ARBA" id="ARBA00022450"/>
    </source>
</evidence>
<dbReference type="SMART" id="SM00823">
    <property type="entry name" value="PKS_PP"/>
    <property type="match status" value="1"/>
</dbReference>
<dbReference type="InterPro" id="IPR041068">
    <property type="entry name" value="HTH_51"/>
</dbReference>
<feature type="region of interest" description="N-terminal hotdog fold" evidence="6">
    <location>
        <begin position="1295"/>
        <end position="1429"/>
    </location>
</feature>
<dbReference type="EMBL" id="KL648706">
    <property type="protein sequence ID" value="KEY65330.1"/>
    <property type="molecule type" value="Genomic_DNA"/>
</dbReference>
<feature type="region of interest" description="Disordered" evidence="7">
    <location>
        <begin position="1737"/>
        <end position="1780"/>
    </location>
</feature>
<dbReference type="SUPFAM" id="SSF53901">
    <property type="entry name" value="Thiolase-like"/>
    <property type="match status" value="1"/>
</dbReference>
<dbReference type="InterPro" id="IPR036291">
    <property type="entry name" value="NAD(P)-bd_dom_sf"/>
</dbReference>
<evidence type="ECO:0000259" key="10">
    <source>
        <dbReference type="PROSITE" id="PS52019"/>
    </source>
</evidence>
<dbReference type="SUPFAM" id="SSF52151">
    <property type="entry name" value="FabD/lysophospholipase-like"/>
    <property type="match status" value="1"/>
</dbReference>
<dbReference type="SUPFAM" id="SSF53335">
    <property type="entry name" value="S-adenosyl-L-methionine-dependent methyltransferases"/>
    <property type="match status" value="1"/>
</dbReference>
<dbReference type="InterPro" id="IPR049900">
    <property type="entry name" value="PKS_mFAS_DH"/>
</dbReference>
<dbReference type="InterPro" id="IPR016039">
    <property type="entry name" value="Thiolase-like"/>
</dbReference>
<dbReference type="InterPro" id="IPR013217">
    <property type="entry name" value="Methyltransf_12"/>
</dbReference>
<keyword evidence="5" id="KW-0012">Acyltransferase</keyword>
<dbReference type="InterPro" id="IPR042104">
    <property type="entry name" value="PKS_dehydratase_sf"/>
</dbReference>
<dbReference type="Gene3D" id="3.30.70.3290">
    <property type="match status" value="1"/>
</dbReference>
<feature type="region of interest" description="Disordered" evidence="7">
    <location>
        <begin position="1629"/>
        <end position="1660"/>
    </location>
</feature>
<dbReference type="OrthoDB" id="329835at2759"/>
<evidence type="ECO:0000313" key="11">
    <source>
        <dbReference type="EMBL" id="KEY65330.1"/>
    </source>
</evidence>
<dbReference type="SUPFAM" id="SSF47336">
    <property type="entry name" value="ACP-like"/>
    <property type="match status" value="1"/>
</dbReference>
<evidence type="ECO:0000259" key="8">
    <source>
        <dbReference type="PROSITE" id="PS50075"/>
    </source>
</evidence>
<dbReference type="Pfam" id="PF18558">
    <property type="entry name" value="HTH_51"/>
    <property type="match status" value="1"/>
</dbReference>
<feature type="compositionally biased region" description="Low complexity" evidence="7">
    <location>
        <begin position="1640"/>
        <end position="1650"/>
    </location>
</feature>
<dbReference type="InterPro" id="IPR016035">
    <property type="entry name" value="Acyl_Trfase/lysoPLipase"/>
</dbReference>
<dbReference type="SMART" id="SM00827">
    <property type="entry name" value="PKS_AT"/>
    <property type="match status" value="1"/>
</dbReference>
<dbReference type="CDD" id="cd00833">
    <property type="entry name" value="PKS"/>
    <property type="match status" value="1"/>
</dbReference>
<feature type="compositionally biased region" description="Polar residues" evidence="7">
    <location>
        <begin position="291"/>
        <end position="301"/>
    </location>
</feature>
<organism evidence="11 12">
    <name type="scientific">Stachybotrys chartarum (strain CBS 109288 / IBT 7711)</name>
    <name type="common">Toxic black mold</name>
    <name type="synonym">Stilbospora chartarum</name>
    <dbReference type="NCBI Taxonomy" id="1280523"/>
    <lineage>
        <taxon>Eukaryota</taxon>
        <taxon>Fungi</taxon>
        <taxon>Dikarya</taxon>
        <taxon>Ascomycota</taxon>
        <taxon>Pezizomycotina</taxon>
        <taxon>Sordariomycetes</taxon>
        <taxon>Hypocreomycetidae</taxon>
        <taxon>Hypocreales</taxon>
        <taxon>Stachybotryaceae</taxon>
        <taxon>Stachybotrys</taxon>
    </lineage>
</organism>
<dbReference type="PROSITE" id="PS52004">
    <property type="entry name" value="KS3_2"/>
    <property type="match status" value="1"/>
</dbReference>
<evidence type="ECO:0000313" key="12">
    <source>
        <dbReference type="Proteomes" id="UP000028045"/>
    </source>
</evidence>
<dbReference type="GO" id="GO:0016746">
    <property type="term" value="F:acyltransferase activity"/>
    <property type="evidence" value="ECO:0007669"/>
    <property type="project" value="UniProtKB-KW"/>
</dbReference>
<feature type="domain" description="Ketosynthase family 3 (KS3)" evidence="9">
    <location>
        <begin position="388"/>
        <end position="806"/>
    </location>
</feature>
<dbReference type="Gene3D" id="3.40.47.10">
    <property type="match status" value="1"/>
</dbReference>
<dbReference type="Pfam" id="PF16073">
    <property type="entry name" value="SAT"/>
    <property type="match status" value="1"/>
</dbReference>
<dbReference type="InterPro" id="IPR009081">
    <property type="entry name" value="PP-bd_ACP"/>
</dbReference>
<dbReference type="Gene3D" id="3.40.50.150">
    <property type="entry name" value="Vaccinia Virus protein VP39"/>
    <property type="match status" value="1"/>
</dbReference>
<feature type="active site" description="Proton donor; for dehydratase activity" evidence="6">
    <location>
        <position position="1514"/>
    </location>
</feature>
<dbReference type="InterPro" id="IPR014030">
    <property type="entry name" value="Ketoacyl_synth_N"/>
</dbReference>
<keyword evidence="2" id="KW-0597">Phosphoprotein</keyword>
<dbReference type="PANTHER" id="PTHR45681:SF6">
    <property type="entry name" value="POLYKETIDE SYNTHASE 37"/>
    <property type="match status" value="1"/>
</dbReference>